<dbReference type="BioCyc" id="EBAC796937-HMP:GMGH-1210-MONOMER"/>
<dbReference type="GO" id="GO:0051539">
    <property type="term" value="F:4 iron, 4 sulfur cluster binding"/>
    <property type="evidence" value="ECO:0007669"/>
    <property type="project" value="UniProtKB-KW"/>
</dbReference>
<evidence type="ECO:0000256" key="1">
    <source>
        <dbReference type="ARBA" id="ARBA00001966"/>
    </source>
</evidence>
<dbReference type="HOGENOM" id="CLU_060920_0_0_9"/>
<evidence type="ECO:0000256" key="6">
    <source>
        <dbReference type="ARBA" id="ARBA00023014"/>
    </source>
</evidence>
<keyword evidence="6" id="KW-0411">Iron-sulfur</keyword>
<dbReference type="PANTHER" id="PTHR11135">
    <property type="entry name" value="HISTONE ACETYLTRANSFERASE-RELATED"/>
    <property type="match status" value="1"/>
</dbReference>
<dbReference type="InterPro" id="IPR005911">
    <property type="entry name" value="YhcC-like"/>
</dbReference>
<dbReference type="InterPro" id="IPR023404">
    <property type="entry name" value="rSAM_horseshoe"/>
</dbReference>
<evidence type="ECO:0000313" key="9">
    <source>
        <dbReference type="Proteomes" id="UP000006437"/>
    </source>
</evidence>
<feature type="domain" description="Elp3/MiaA/NifB-like radical SAM core" evidence="7">
    <location>
        <begin position="24"/>
        <end position="250"/>
    </location>
</feature>
<comment type="caution">
    <text evidence="8">The sequence shown here is derived from an EMBL/GenBank/DDBJ whole genome shotgun (WGS) entry which is preliminary data.</text>
</comment>
<gene>
    <name evidence="8" type="ORF">HMPREF9629_01206</name>
</gene>
<dbReference type="GO" id="GO:0003824">
    <property type="term" value="F:catalytic activity"/>
    <property type="evidence" value="ECO:0007669"/>
    <property type="project" value="InterPro"/>
</dbReference>
<dbReference type="AlphaFoldDB" id="G9WYF5"/>
<sequence length="306" mass="35654">MIVNDKRYNNINFELKKHFSQKIIKLSLDGGFTCPTRDGKLDTRGCIFCSKKGSGEFTNFHTDIQIQIDEQIKLLSNKWQNCKYIAYFQNFTNTYKNADELTKLYNSALTSPDVIGLSVATRADCLGDDVLKVLDYFNKHTYLFVELGLQSIHEDTANFIRRGYNLNTFENALTKLNELNIKTVVHTILGLPTEDKNKMMQTYKYLNTKDIWGIKISQLNILKDTDLEIYYRKNPFYIMNADEYISFICDIIENLRDDIVIHRLTGDGAKDELIAPKWILNKRYVLNGIDKELKKRDTRQGDLYFL</sequence>
<protein>
    <submittedName>
        <fullName evidence="8">TIGR01212 family radical SAM protein</fullName>
    </submittedName>
</protein>
<proteinExistence type="predicted"/>
<keyword evidence="2" id="KW-0004">4Fe-4S</keyword>
<dbReference type="Gene3D" id="3.80.30.20">
    <property type="entry name" value="tm_1862 like domain"/>
    <property type="match status" value="1"/>
</dbReference>
<dbReference type="SFLD" id="SFLDG01086">
    <property type="entry name" value="elongater_protein-like"/>
    <property type="match status" value="1"/>
</dbReference>
<evidence type="ECO:0000259" key="7">
    <source>
        <dbReference type="SMART" id="SM00729"/>
    </source>
</evidence>
<dbReference type="NCBIfam" id="TIGR01212">
    <property type="entry name" value="TIGR01212 family radical SAM protein"/>
    <property type="match status" value="1"/>
</dbReference>
<evidence type="ECO:0000256" key="5">
    <source>
        <dbReference type="ARBA" id="ARBA00023004"/>
    </source>
</evidence>
<evidence type="ECO:0000256" key="4">
    <source>
        <dbReference type="ARBA" id="ARBA00022723"/>
    </source>
</evidence>
<dbReference type="Pfam" id="PF04055">
    <property type="entry name" value="Radical_SAM"/>
    <property type="match status" value="1"/>
</dbReference>
<keyword evidence="4" id="KW-0479">Metal-binding</keyword>
<accession>G9WYF5</accession>
<evidence type="ECO:0000256" key="3">
    <source>
        <dbReference type="ARBA" id="ARBA00022691"/>
    </source>
</evidence>
<dbReference type="SUPFAM" id="SSF102114">
    <property type="entry name" value="Radical SAM enzymes"/>
    <property type="match status" value="1"/>
</dbReference>
<dbReference type="SMART" id="SM00729">
    <property type="entry name" value="Elp3"/>
    <property type="match status" value="1"/>
</dbReference>
<dbReference type="Pfam" id="PF16199">
    <property type="entry name" value="Radical_SAM_C"/>
    <property type="match status" value="1"/>
</dbReference>
<evidence type="ECO:0000313" key="8">
    <source>
        <dbReference type="EMBL" id="EHL16366.1"/>
    </source>
</evidence>
<evidence type="ECO:0000256" key="2">
    <source>
        <dbReference type="ARBA" id="ARBA00022485"/>
    </source>
</evidence>
<dbReference type="RefSeq" id="WP_009525441.1">
    <property type="nucleotide sequence ID" value="NZ_JH414552.1"/>
</dbReference>
<dbReference type="PATRIC" id="fig|796937.3.peg.399"/>
<dbReference type="SFLD" id="SFLDS00029">
    <property type="entry name" value="Radical_SAM"/>
    <property type="match status" value="1"/>
</dbReference>
<dbReference type="GO" id="GO:0046872">
    <property type="term" value="F:metal ion binding"/>
    <property type="evidence" value="ECO:0007669"/>
    <property type="project" value="UniProtKB-KW"/>
</dbReference>
<dbReference type="InterPro" id="IPR006638">
    <property type="entry name" value="Elp3/MiaA/NifB-like_rSAM"/>
</dbReference>
<dbReference type="InterPro" id="IPR039661">
    <property type="entry name" value="ELP3"/>
</dbReference>
<organism evidence="8 9">
    <name type="scientific">Peptoanaerobacter stomatis</name>
    <dbReference type="NCBI Taxonomy" id="796937"/>
    <lineage>
        <taxon>Bacteria</taxon>
        <taxon>Bacillati</taxon>
        <taxon>Bacillota</taxon>
        <taxon>Clostridia</taxon>
        <taxon>Peptostreptococcales</taxon>
        <taxon>Filifactoraceae</taxon>
        <taxon>Peptoanaerobacter</taxon>
    </lineage>
</organism>
<name>G9WYF5_9FIRM</name>
<dbReference type="Proteomes" id="UP000006437">
    <property type="component" value="Unassembled WGS sequence"/>
</dbReference>
<dbReference type="EMBL" id="AFZE01000003">
    <property type="protein sequence ID" value="EHL16366.1"/>
    <property type="molecule type" value="Genomic_DNA"/>
</dbReference>
<reference evidence="8 9" key="1">
    <citation type="submission" date="2011-08" db="EMBL/GenBank/DDBJ databases">
        <title>The Genome Sequence of Eubacteriaceae bacterium ACC19a.</title>
        <authorList>
            <consortium name="The Broad Institute Genome Sequencing Platform"/>
            <person name="Earl A."/>
            <person name="Ward D."/>
            <person name="Feldgarden M."/>
            <person name="Gevers D."/>
            <person name="Sizova M."/>
            <person name="Hazen A."/>
            <person name="Epstein S."/>
            <person name="Young S.K."/>
            <person name="Zeng Q."/>
            <person name="Gargeya S."/>
            <person name="Fitzgerald M."/>
            <person name="Haas B."/>
            <person name="Abouelleil A."/>
            <person name="Alvarado L."/>
            <person name="Arachchi H.M."/>
            <person name="Berlin A."/>
            <person name="Brown A."/>
            <person name="Chapman S.B."/>
            <person name="Chen Z."/>
            <person name="Dunbar C."/>
            <person name="Freedman E."/>
            <person name="Gearin G."/>
            <person name="Gellesch M."/>
            <person name="Goldberg J."/>
            <person name="Griggs A."/>
            <person name="Gujja S."/>
            <person name="Heiman D."/>
            <person name="Howarth C."/>
            <person name="Larson L."/>
            <person name="Lui A."/>
            <person name="MacDonald P.J.P."/>
            <person name="Montmayeur A."/>
            <person name="Murphy C."/>
            <person name="Neiman D."/>
            <person name="Pearson M."/>
            <person name="Priest M."/>
            <person name="Roberts A."/>
            <person name="Saif S."/>
            <person name="Shea T."/>
            <person name="Shenoy N."/>
            <person name="Sisk P."/>
            <person name="Stolte C."/>
            <person name="Sykes S."/>
            <person name="Wortman J."/>
            <person name="Nusbaum C."/>
            <person name="Birren B."/>
        </authorList>
    </citation>
    <scope>NUCLEOTIDE SEQUENCE [LARGE SCALE GENOMIC DNA]</scope>
    <source>
        <strain evidence="8 9">ACC19a</strain>
    </source>
</reference>
<dbReference type="InterPro" id="IPR058240">
    <property type="entry name" value="rSAM_sf"/>
</dbReference>
<dbReference type="InterPro" id="IPR007197">
    <property type="entry name" value="rSAM"/>
</dbReference>
<dbReference type="InterPro" id="IPR032432">
    <property type="entry name" value="Radical_SAM_C"/>
</dbReference>
<dbReference type="SFLD" id="SFLDG01091">
    <property type="entry name" value="uncharacterized_CHP01210-like"/>
    <property type="match status" value="1"/>
</dbReference>
<dbReference type="PANTHER" id="PTHR11135:SF1">
    <property type="entry name" value="PROTEIN YHCC"/>
    <property type="match status" value="1"/>
</dbReference>
<comment type="cofactor">
    <cofactor evidence="1">
        <name>[4Fe-4S] cluster</name>
        <dbReference type="ChEBI" id="CHEBI:49883"/>
    </cofactor>
</comment>
<keyword evidence="3" id="KW-0949">S-adenosyl-L-methionine</keyword>
<keyword evidence="5" id="KW-0408">Iron</keyword>